<keyword evidence="2" id="KW-1185">Reference proteome</keyword>
<reference evidence="1 2" key="1">
    <citation type="submission" date="2016-10" db="EMBL/GenBank/DDBJ databases">
        <title>Draft genome sequences of four alkaliphilic bacteria belonging to the Anaerobacillus genus.</title>
        <authorList>
            <person name="Bassil N.M."/>
            <person name="Lloyd J.R."/>
        </authorList>
    </citation>
    <scope>NUCLEOTIDE SEQUENCE [LARGE SCALE GENOMIC DNA]</scope>
    <source>
        <strain evidence="1 2">DSM 22531</strain>
    </source>
</reference>
<name>A0A1S2M1X3_9BACI</name>
<dbReference type="InterPro" id="IPR036278">
    <property type="entry name" value="Sialidase_sf"/>
</dbReference>
<evidence type="ECO:0000313" key="2">
    <source>
        <dbReference type="Proteomes" id="UP000180057"/>
    </source>
</evidence>
<dbReference type="RefSeq" id="WP_071390655.1">
    <property type="nucleotide sequence ID" value="NZ_MLQS01000027.1"/>
</dbReference>
<protein>
    <recommendedName>
        <fullName evidence="3">Photosynthesis system II assembly factor Ycf48/Hcf136-like domain-containing protein</fullName>
    </recommendedName>
</protein>
<evidence type="ECO:0000313" key="1">
    <source>
        <dbReference type="EMBL" id="OIJ18739.1"/>
    </source>
</evidence>
<dbReference type="SUPFAM" id="SSF50939">
    <property type="entry name" value="Sialidases"/>
    <property type="match status" value="1"/>
</dbReference>
<dbReference type="Proteomes" id="UP000180057">
    <property type="component" value="Unassembled WGS sequence"/>
</dbReference>
<gene>
    <name evidence="1" type="ORF">BKP45_15760</name>
</gene>
<dbReference type="STRING" id="472963.BKP45_15760"/>
<sequence length="302" mass="33907">MRISQCFSGATAVTKGLNGDYFLAVDKGILLIRKDGTEKTLIQLENRILDLTFIDSIIYGVGDNGTFIRSTDYGHTWDVSTLPTTGSMWSICSNKNGTVVTHGNTVLFLSLDFGNTWKTLHPFQGLIGSKPSIRSLFLEGPYVFVGTKVHRLHGGIWRVDLEHYETIRIKKDTRMIASILKHKQYIVSATGTCKGHKGTIEYCQATPTFSQTYEWETCESDCQEGCYLDLSESDGYLYTTTSQDEKGVGKVLRVYIDEKKVVPCAIVHGHGWRVSNQQSEFLVAGLYTSLYTNSQFQHFINH</sequence>
<proteinExistence type="predicted"/>
<organism evidence="1 2">
    <name type="scientific">Anaerobacillus alkalidiazotrophicus</name>
    <dbReference type="NCBI Taxonomy" id="472963"/>
    <lineage>
        <taxon>Bacteria</taxon>
        <taxon>Bacillati</taxon>
        <taxon>Bacillota</taxon>
        <taxon>Bacilli</taxon>
        <taxon>Bacillales</taxon>
        <taxon>Bacillaceae</taxon>
        <taxon>Anaerobacillus</taxon>
    </lineage>
</organism>
<dbReference type="EMBL" id="MLQS01000027">
    <property type="protein sequence ID" value="OIJ18739.1"/>
    <property type="molecule type" value="Genomic_DNA"/>
</dbReference>
<dbReference type="OrthoDB" id="2917344at2"/>
<comment type="caution">
    <text evidence="1">The sequence shown here is derived from an EMBL/GenBank/DDBJ whole genome shotgun (WGS) entry which is preliminary data.</text>
</comment>
<accession>A0A1S2M1X3</accession>
<dbReference type="InterPro" id="IPR015943">
    <property type="entry name" value="WD40/YVTN_repeat-like_dom_sf"/>
</dbReference>
<evidence type="ECO:0008006" key="3">
    <source>
        <dbReference type="Google" id="ProtNLM"/>
    </source>
</evidence>
<dbReference type="CDD" id="cd15482">
    <property type="entry name" value="Sialidase_non-viral"/>
    <property type="match status" value="1"/>
</dbReference>
<dbReference type="Gene3D" id="2.130.10.10">
    <property type="entry name" value="YVTN repeat-like/Quinoprotein amine dehydrogenase"/>
    <property type="match status" value="1"/>
</dbReference>
<dbReference type="AlphaFoldDB" id="A0A1S2M1X3"/>